<dbReference type="Pfam" id="PF08241">
    <property type="entry name" value="Methyltransf_11"/>
    <property type="match status" value="1"/>
</dbReference>
<evidence type="ECO:0000259" key="1">
    <source>
        <dbReference type="Pfam" id="PF08241"/>
    </source>
</evidence>
<comment type="caution">
    <text evidence="2">The sequence shown here is derived from an EMBL/GenBank/DDBJ whole genome shotgun (WGS) entry which is preliminary data.</text>
</comment>
<proteinExistence type="predicted"/>
<feature type="domain" description="Methyltransferase type 11" evidence="1">
    <location>
        <begin position="152"/>
        <end position="203"/>
    </location>
</feature>
<reference evidence="2 3" key="1">
    <citation type="submission" date="2014-07" db="EMBL/GenBank/DDBJ databases">
        <title>Draft genome sequence of Thalassospira profundimaris R8-17.</title>
        <authorList>
            <person name="Lai Q."/>
            <person name="Shao Z."/>
        </authorList>
    </citation>
    <scope>NUCLEOTIDE SEQUENCE [LARGE SCALE GENOMIC DNA]</scope>
    <source>
        <strain evidence="2 3">R8-17</strain>
    </source>
</reference>
<dbReference type="CDD" id="cd02440">
    <property type="entry name" value="AdoMet_MTases"/>
    <property type="match status" value="1"/>
</dbReference>
<accession>A0A367VJN2</accession>
<dbReference type="InterPro" id="IPR029063">
    <property type="entry name" value="SAM-dependent_MTases_sf"/>
</dbReference>
<dbReference type="Proteomes" id="UP000253061">
    <property type="component" value="Unassembled WGS sequence"/>
</dbReference>
<dbReference type="EMBL" id="JPWB01000001">
    <property type="protein sequence ID" value="RCK25417.1"/>
    <property type="molecule type" value="Genomic_DNA"/>
</dbReference>
<protein>
    <recommendedName>
        <fullName evidence="1">Methyltransferase type 11 domain-containing protein</fullName>
    </recommendedName>
</protein>
<gene>
    <name evidence="2" type="ORF">TH6_02025</name>
</gene>
<dbReference type="GO" id="GO:0008757">
    <property type="term" value="F:S-adenosylmethionine-dependent methyltransferase activity"/>
    <property type="evidence" value="ECO:0007669"/>
    <property type="project" value="InterPro"/>
</dbReference>
<organism evidence="2 3">
    <name type="scientific">Thalassospira profundimaris</name>
    <dbReference type="NCBI Taxonomy" id="502049"/>
    <lineage>
        <taxon>Bacteria</taxon>
        <taxon>Pseudomonadati</taxon>
        <taxon>Pseudomonadota</taxon>
        <taxon>Alphaproteobacteria</taxon>
        <taxon>Rhodospirillales</taxon>
        <taxon>Thalassospiraceae</taxon>
        <taxon>Thalassospira</taxon>
    </lineage>
</organism>
<evidence type="ECO:0000313" key="2">
    <source>
        <dbReference type="EMBL" id="RCK25417.1"/>
    </source>
</evidence>
<sequence>MKTWIKKIIEDTFVIHAYRFMRIKGILHKPVMPVREFIRIPAIYDRLSFLIQMRYYSRIRALEGVVNFDPRGQEAHFQKLLDINVAKVKGTRVLANRKAERHYAVAILPFRETKSEKLLSIGVRSAHELLLAWSFGFSWKNIQAVDLFSTHPKIRVMNMEELAFADNSFDCVVIANAISDTWDVPSAIREAVRVLRPGGRLVFNVMYEPDAAQDWPGASFSGSDARALLEELDMRIYYWTTRNYRNRAGHNEADHLIGTMKPENGNSLFDEMRL</sequence>
<evidence type="ECO:0000313" key="3">
    <source>
        <dbReference type="Proteomes" id="UP000253061"/>
    </source>
</evidence>
<dbReference type="RefSeq" id="WP_062956502.1">
    <property type="nucleotide sequence ID" value="NZ_JPWB01000001.1"/>
</dbReference>
<name>A0A367VJN2_9PROT</name>
<dbReference type="Gene3D" id="3.40.50.150">
    <property type="entry name" value="Vaccinia Virus protein VP39"/>
    <property type="match status" value="1"/>
</dbReference>
<dbReference type="SUPFAM" id="SSF53335">
    <property type="entry name" value="S-adenosyl-L-methionine-dependent methyltransferases"/>
    <property type="match status" value="1"/>
</dbReference>
<dbReference type="AlphaFoldDB" id="A0A367VJN2"/>
<dbReference type="InterPro" id="IPR013216">
    <property type="entry name" value="Methyltransf_11"/>
</dbReference>